<organism evidence="1 2">
    <name type="scientific">Streptococcus pneumoniae serotype 4 (strain ATCC BAA-334 / TIGR4)</name>
    <dbReference type="NCBI Taxonomy" id="170187"/>
    <lineage>
        <taxon>Bacteria</taxon>
        <taxon>Bacillati</taxon>
        <taxon>Bacillota</taxon>
        <taxon>Bacilli</taxon>
        <taxon>Lactobacillales</taxon>
        <taxon>Streptococcaceae</taxon>
        <taxon>Streptococcus</taxon>
    </lineage>
</organism>
<protein>
    <submittedName>
        <fullName evidence="1">Uncharacterized protein</fullName>
    </submittedName>
</protein>
<dbReference type="KEGG" id="spn:SP_1579"/>
<name>A0A0H2UR57_STRPN</name>
<dbReference type="PaxDb" id="170187-SP_1579"/>
<dbReference type="EnsemblBacteria" id="AAK75665">
    <property type="protein sequence ID" value="AAK75665"/>
    <property type="gene ID" value="SP_1579"/>
</dbReference>
<dbReference type="Proteomes" id="UP000000585">
    <property type="component" value="Chromosome"/>
</dbReference>
<evidence type="ECO:0000313" key="1">
    <source>
        <dbReference type="EMBL" id="AAK75665.1"/>
    </source>
</evidence>
<proteinExistence type="predicted"/>
<dbReference type="AlphaFoldDB" id="A0A0H2UR57"/>
<dbReference type="EMBL" id="AE005672">
    <property type="protein sequence ID" value="AAK75665.1"/>
    <property type="molecule type" value="Genomic_DNA"/>
</dbReference>
<evidence type="ECO:0000313" key="2">
    <source>
        <dbReference type="Proteomes" id="UP000000585"/>
    </source>
</evidence>
<keyword evidence="2" id="KW-1185">Reference proteome</keyword>
<sequence>MYAFDSSLSNNRLELSDNIILCYNEEKTEVFKCQKQVISF</sequence>
<gene>
    <name evidence="1" type="ordered locus">SP_1579</name>
</gene>
<reference evidence="1 2" key="1">
    <citation type="journal article" date="2001" name="Science">
        <title>Complete genome sequence of a virulent isolate of Streptococcus pneumoniae.</title>
        <authorList>
            <person name="Tettelin H."/>
            <person name="Nelson K.E."/>
            <person name="Paulsen I.T."/>
            <person name="Eisen J.A."/>
            <person name="Read T.D."/>
            <person name="Peterson S."/>
            <person name="Heidelberg J."/>
            <person name="DeBoy R.T."/>
            <person name="Haft D.H."/>
            <person name="Dodson R.J."/>
            <person name="Durkin A.S."/>
            <person name="Gwinn M."/>
            <person name="Kolonay J.F."/>
            <person name="Nelson W.C."/>
            <person name="Peterson J.D."/>
            <person name="Umayam L.A."/>
            <person name="White O."/>
            <person name="Salzberg S.L."/>
            <person name="Lewis M.R."/>
            <person name="Radune D."/>
            <person name="Holtzapple E."/>
            <person name="Khouri H."/>
            <person name="Wolf A.M."/>
            <person name="Utterback T.R."/>
            <person name="Hansen C.L."/>
            <person name="McDonald L.A."/>
            <person name="Feldblyum T.V."/>
            <person name="Angiuoli S."/>
            <person name="Dickinson T."/>
            <person name="Hickey E.K."/>
            <person name="Holt I.E."/>
            <person name="Loftus B.J."/>
            <person name="Yang F."/>
            <person name="Smith H.O."/>
            <person name="Venter J.C."/>
            <person name="Dougherty B.A."/>
            <person name="Morrison D.A."/>
            <person name="Hollingshead S.K."/>
            <person name="Fraser C.M."/>
        </authorList>
    </citation>
    <scope>NUCLEOTIDE SEQUENCE [LARGE SCALE GENOMIC DNA]</scope>
    <source>
        <strain evidence="2">ATCC BAA-334 / TIGR4</strain>
    </source>
</reference>
<accession>A0A0H2UR57</accession>